<dbReference type="Pfam" id="PF01019">
    <property type="entry name" value="G_glu_transpept"/>
    <property type="match status" value="1"/>
</dbReference>
<proteinExistence type="predicted"/>
<name>A0A9J6BAW2_POLVA</name>
<evidence type="ECO:0008006" key="7">
    <source>
        <dbReference type="Google" id="ProtNLM"/>
    </source>
</evidence>
<feature type="binding site" evidence="3">
    <location>
        <position position="419"/>
    </location>
    <ligand>
        <name>L-glutamate</name>
        <dbReference type="ChEBI" id="CHEBI:29985"/>
    </ligand>
</feature>
<dbReference type="PRINTS" id="PR01210">
    <property type="entry name" value="GGTRANSPTASE"/>
</dbReference>
<dbReference type="FunFam" id="1.10.246.130:FF:000001">
    <property type="entry name" value="Gamma-glutamyltransferase 5 isoform 1"/>
    <property type="match status" value="1"/>
</dbReference>
<keyword evidence="1" id="KW-0800">Toxin</keyword>
<evidence type="ECO:0000313" key="5">
    <source>
        <dbReference type="EMBL" id="KAG5666826.1"/>
    </source>
</evidence>
<comment type="caution">
    <text evidence="5">The sequence shown here is derived from an EMBL/GenBank/DDBJ whole genome shotgun (WGS) entry which is preliminary data.</text>
</comment>
<keyword evidence="1" id="KW-1202">Platelet aggregation activating toxin</keyword>
<feature type="active site" description="Nucleophile" evidence="2">
    <location>
        <position position="377"/>
    </location>
</feature>
<feature type="signal peptide" evidence="4">
    <location>
        <begin position="1"/>
        <end position="27"/>
    </location>
</feature>
<dbReference type="InterPro" id="IPR043137">
    <property type="entry name" value="GGT_ssub_C"/>
</dbReference>
<keyword evidence="6" id="KW-1185">Reference proteome</keyword>
<reference evidence="5" key="1">
    <citation type="submission" date="2021-03" db="EMBL/GenBank/DDBJ databases">
        <title>Chromosome level genome of the anhydrobiotic midge Polypedilum vanderplanki.</title>
        <authorList>
            <person name="Yoshida Y."/>
            <person name="Kikawada T."/>
            <person name="Gusev O."/>
        </authorList>
    </citation>
    <scope>NUCLEOTIDE SEQUENCE</scope>
    <source>
        <strain evidence="5">NIAS01</strain>
        <tissue evidence="5">Whole body or cell culture</tissue>
    </source>
</reference>
<evidence type="ECO:0000313" key="6">
    <source>
        <dbReference type="Proteomes" id="UP001107558"/>
    </source>
</evidence>
<evidence type="ECO:0000256" key="4">
    <source>
        <dbReference type="SAM" id="SignalP"/>
    </source>
</evidence>
<protein>
    <recommendedName>
        <fullName evidence="7">Gamma-glutamyltranspeptidase</fullName>
    </recommendedName>
</protein>
<organism evidence="5 6">
    <name type="scientific">Polypedilum vanderplanki</name>
    <name type="common">Sleeping chironomid midge</name>
    <dbReference type="NCBI Taxonomy" id="319348"/>
    <lineage>
        <taxon>Eukaryota</taxon>
        <taxon>Metazoa</taxon>
        <taxon>Ecdysozoa</taxon>
        <taxon>Arthropoda</taxon>
        <taxon>Hexapoda</taxon>
        <taxon>Insecta</taxon>
        <taxon>Pterygota</taxon>
        <taxon>Neoptera</taxon>
        <taxon>Endopterygota</taxon>
        <taxon>Diptera</taxon>
        <taxon>Nematocera</taxon>
        <taxon>Chironomoidea</taxon>
        <taxon>Chironomidae</taxon>
        <taxon>Chironominae</taxon>
        <taxon>Polypedilum</taxon>
        <taxon>Polypedilum</taxon>
    </lineage>
</organism>
<evidence type="ECO:0000256" key="1">
    <source>
        <dbReference type="ARBA" id="ARBA00084097"/>
    </source>
</evidence>
<dbReference type="FunFam" id="3.60.20.40:FF:000001">
    <property type="entry name" value="Gamma-glutamyltranspeptidase 1"/>
    <property type="match status" value="1"/>
</dbReference>
<dbReference type="InterPro" id="IPR000101">
    <property type="entry name" value="GGT_peptidase"/>
</dbReference>
<gene>
    <name evidence="5" type="ORF">PVAND_014836</name>
</gene>
<dbReference type="NCBIfam" id="TIGR00066">
    <property type="entry name" value="g_glut_trans"/>
    <property type="match status" value="1"/>
</dbReference>
<dbReference type="AlphaFoldDB" id="A0A9J6BAW2"/>
<dbReference type="PANTHER" id="PTHR11686">
    <property type="entry name" value="GAMMA GLUTAMYL TRANSPEPTIDASE"/>
    <property type="match status" value="1"/>
</dbReference>
<dbReference type="PANTHER" id="PTHR11686:SF72">
    <property type="entry name" value="GAMMA-GLUTAMYL TRANSPEPTIDASE, ISOFORM A"/>
    <property type="match status" value="1"/>
</dbReference>
<keyword evidence="1" id="KW-1199">Hemostasis impairing toxin</keyword>
<feature type="binding site" evidence="3">
    <location>
        <begin position="447"/>
        <end position="448"/>
    </location>
    <ligand>
        <name>L-glutamate</name>
        <dbReference type="ChEBI" id="CHEBI:29985"/>
    </ligand>
</feature>
<sequence>MKTPVPKKFIITVILLLCSTNFRTIDASAFPSNILTFYKAAIVTNGLECASLGKKIFDLGGNVADVAVTVVLCEGVANPQSSGIGGGFLLSYYSKSEGIVRTLNARETAPAAATTDMYIGKPNLSVSGGKAVAVPGEIKGLWELHQKFGSLEWKTLLQPVIELCKEGQVVSNYLRNVFGRYEDRIFNEPSLKEIFIDPSTNHTYKLGEKVKRLKLAETLESIAEKGANVIYGGGEIGRKLIEDVQKMNGILTEEDLMSYKVKWSTSLTSKIINNQTLHTFPIPSSGAILNFIFNVLSNYKLSHDSLSYHRIIEAFKFAYAKRSYLGDENSTEVLEMMENLLSQNYANEISSMINDTKTFNDPKYYKPFFEIIEDKGTTHMSILAPNGDAISVTSTINYYFGAFFRSVQTGIILNNEMDDFSTPGLLNIYGYLPSPTNFIKPGKHPQSSMTPTFIIDEKGNIRMIVGASGGSRIPTGIFSTIFNHLYLKKSLKDAIGTRRLHHQLFPPQLQYETGFDSEIIKELNEKFGHLLLENTQNDNFAAVTGIAINNGKIEASFDPRRGGSVKIFK</sequence>
<dbReference type="Gene3D" id="1.10.246.130">
    <property type="match status" value="1"/>
</dbReference>
<dbReference type="GO" id="GO:0005886">
    <property type="term" value="C:plasma membrane"/>
    <property type="evidence" value="ECO:0007669"/>
    <property type="project" value="TreeGrafter"/>
</dbReference>
<dbReference type="EMBL" id="JADBJN010000004">
    <property type="protein sequence ID" value="KAG5666826.1"/>
    <property type="molecule type" value="Genomic_DNA"/>
</dbReference>
<dbReference type="SUPFAM" id="SSF56235">
    <property type="entry name" value="N-terminal nucleophile aminohydrolases (Ntn hydrolases)"/>
    <property type="match status" value="1"/>
</dbReference>
<dbReference type="OrthoDB" id="1081007at2759"/>
<dbReference type="GO" id="GO:0006751">
    <property type="term" value="P:glutathione catabolic process"/>
    <property type="evidence" value="ECO:0007669"/>
    <property type="project" value="InterPro"/>
</dbReference>
<dbReference type="InterPro" id="IPR029055">
    <property type="entry name" value="Ntn_hydrolases_N"/>
</dbReference>
<evidence type="ECO:0000256" key="3">
    <source>
        <dbReference type="PIRSR" id="PIRSR600101-2"/>
    </source>
</evidence>
<feature type="binding site" evidence="3">
    <location>
        <position position="470"/>
    </location>
    <ligand>
        <name>L-glutamate</name>
        <dbReference type="ChEBI" id="CHEBI:29985"/>
    </ligand>
</feature>
<dbReference type="Proteomes" id="UP001107558">
    <property type="component" value="Chromosome 4"/>
</dbReference>
<feature type="binding site" evidence="3">
    <location>
        <position position="106"/>
    </location>
    <ligand>
        <name>L-glutamate</name>
        <dbReference type="ChEBI" id="CHEBI:29985"/>
    </ligand>
</feature>
<keyword evidence="4" id="KW-0732">Signal</keyword>
<accession>A0A9J6BAW2</accession>
<evidence type="ECO:0000256" key="2">
    <source>
        <dbReference type="PIRSR" id="PIRSR600101-1"/>
    </source>
</evidence>
<feature type="chain" id="PRO_5039937027" description="Gamma-glutamyltranspeptidase" evidence="4">
    <location>
        <begin position="28"/>
        <end position="569"/>
    </location>
</feature>
<feature type="binding site" evidence="3">
    <location>
        <begin position="395"/>
        <end position="397"/>
    </location>
    <ligand>
        <name>L-glutamate</name>
        <dbReference type="ChEBI" id="CHEBI:29985"/>
    </ligand>
</feature>
<dbReference type="InterPro" id="IPR043138">
    <property type="entry name" value="GGT_lsub"/>
</dbReference>
<dbReference type="GO" id="GO:0036374">
    <property type="term" value="F:glutathione hydrolase activity"/>
    <property type="evidence" value="ECO:0007669"/>
    <property type="project" value="InterPro"/>
</dbReference>
<dbReference type="Gene3D" id="3.60.20.40">
    <property type="match status" value="1"/>
</dbReference>